<evidence type="ECO:0000313" key="2">
    <source>
        <dbReference type="EMBL" id="GJN24339.1"/>
    </source>
</evidence>
<protein>
    <recommendedName>
        <fullName evidence="4">F-box domain-containing protein</fullName>
    </recommendedName>
</protein>
<evidence type="ECO:0000313" key="3">
    <source>
        <dbReference type="Proteomes" id="UP001054889"/>
    </source>
</evidence>
<dbReference type="Proteomes" id="UP001054889">
    <property type="component" value="Unassembled WGS sequence"/>
</dbReference>
<sequence length="408" mass="44730">MAPPRLAPPELTDELVERVLLHIPPTDPAGLLRAALVRKRWGRLIFSRRFRSRFTATSTAGTPWWVSSATSRTPTARTCPASSPPTPSPSGPPRADLRGWRALDARHGRVLLRDLVWGPYLDVWDPFTGDRRPLTATPPIQDRWSWNAAVLCAQYDACDHLVCRGGPFLVVVLGAVDANSMSVCFYSSDTARWSTPRRLARLPEHGIDVVPPVLIGNALYFGIDLSRSILKYDLNTRKPSLIHQPHGSFAHFSVIMAMGNERLRVARLVGSKLFLSSMLAGPHGETAWSPDRVIELNDLLPVCALPVSSDFVGYAQGFQVFFVGTNDGLYSYERYSGVVKKVCDGTGIHGVVPYITLYIPGSYSHSHMVYDLSELNVSVNNMEYGGYSISLRAAFTSSEASDGASSGA</sequence>
<organism evidence="2 3">
    <name type="scientific">Eleusine coracana subsp. coracana</name>
    <dbReference type="NCBI Taxonomy" id="191504"/>
    <lineage>
        <taxon>Eukaryota</taxon>
        <taxon>Viridiplantae</taxon>
        <taxon>Streptophyta</taxon>
        <taxon>Embryophyta</taxon>
        <taxon>Tracheophyta</taxon>
        <taxon>Spermatophyta</taxon>
        <taxon>Magnoliopsida</taxon>
        <taxon>Liliopsida</taxon>
        <taxon>Poales</taxon>
        <taxon>Poaceae</taxon>
        <taxon>PACMAD clade</taxon>
        <taxon>Chloridoideae</taxon>
        <taxon>Cynodonteae</taxon>
        <taxon>Eleusininae</taxon>
        <taxon>Eleusine</taxon>
    </lineage>
</organism>
<feature type="compositionally biased region" description="Pro residues" evidence="1">
    <location>
        <begin position="82"/>
        <end position="92"/>
    </location>
</feature>
<dbReference type="InterPro" id="IPR036047">
    <property type="entry name" value="F-box-like_dom_sf"/>
</dbReference>
<comment type="caution">
    <text evidence="2">The sequence shown here is derived from an EMBL/GenBank/DDBJ whole genome shotgun (WGS) entry which is preliminary data.</text>
</comment>
<proteinExistence type="predicted"/>
<evidence type="ECO:0000256" key="1">
    <source>
        <dbReference type="SAM" id="MobiDB-lite"/>
    </source>
</evidence>
<accession>A0AAV5EM32</accession>
<dbReference type="PANTHER" id="PTHR32133">
    <property type="entry name" value="OS07G0120400 PROTEIN"/>
    <property type="match status" value="1"/>
</dbReference>
<name>A0AAV5EM32_ELECO</name>
<dbReference type="SUPFAM" id="SSF81383">
    <property type="entry name" value="F-box domain"/>
    <property type="match status" value="1"/>
</dbReference>
<keyword evidence="3" id="KW-1185">Reference proteome</keyword>
<feature type="compositionally biased region" description="Low complexity" evidence="1">
    <location>
        <begin position="67"/>
        <end position="81"/>
    </location>
</feature>
<gene>
    <name evidence="2" type="primary">gb12076</name>
    <name evidence="2" type="ORF">PR202_gb12076</name>
</gene>
<reference evidence="2" key="2">
    <citation type="submission" date="2021-12" db="EMBL/GenBank/DDBJ databases">
        <title>Resequencing data analysis of finger millet.</title>
        <authorList>
            <person name="Hatakeyama M."/>
            <person name="Aluri S."/>
            <person name="Balachadran M.T."/>
            <person name="Sivarajan S.R."/>
            <person name="Poveda L."/>
            <person name="Shimizu-Inatsugi R."/>
            <person name="Schlapbach R."/>
            <person name="Sreeman S.M."/>
            <person name="Shimizu K.K."/>
        </authorList>
    </citation>
    <scope>NUCLEOTIDE SEQUENCE</scope>
</reference>
<dbReference type="PANTHER" id="PTHR32133:SF386">
    <property type="entry name" value="F-BOX DOMAIN-CONTAINING PROTEIN"/>
    <property type="match status" value="1"/>
</dbReference>
<dbReference type="EMBL" id="BQKI01000077">
    <property type="protein sequence ID" value="GJN24339.1"/>
    <property type="molecule type" value="Genomic_DNA"/>
</dbReference>
<dbReference type="AlphaFoldDB" id="A0AAV5EM32"/>
<feature type="region of interest" description="Disordered" evidence="1">
    <location>
        <begin position="65"/>
        <end position="95"/>
    </location>
</feature>
<reference evidence="2" key="1">
    <citation type="journal article" date="2018" name="DNA Res.">
        <title>Multiple hybrid de novo genome assembly of finger millet, an orphan allotetraploid crop.</title>
        <authorList>
            <person name="Hatakeyama M."/>
            <person name="Aluri S."/>
            <person name="Balachadran M.T."/>
            <person name="Sivarajan S.R."/>
            <person name="Patrignani A."/>
            <person name="Gruter S."/>
            <person name="Poveda L."/>
            <person name="Shimizu-Inatsugi R."/>
            <person name="Baeten J."/>
            <person name="Francoijs K.J."/>
            <person name="Nataraja K.N."/>
            <person name="Reddy Y.A.N."/>
            <person name="Phadnis S."/>
            <person name="Ravikumar R.L."/>
            <person name="Schlapbach R."/>
            <person name="Sreeman S.M."/>
            <person name="Shimizu K.K."/>
        </authorList>
    </citation>
    <scope>NUCLEOTIDE SEQUENCE</scope>
</reference>
<evidence type="ECO:0008006" key="4">
    <source>
        <dbReference type="Google" id="ProtNLM"/>
    </source>
</evidence>